<protein>
    <submittedName>
        <fullName evidence="2">HNH endonuclease</fullName>
    </submittedName>
</protein>
<organism evidence="1 2">
    <name type="scientific">Caenorhabditis tropicalis</name>
    <dbReference type="NCBI Taxonomy" id="1561998"/>
    <lineage>
        <taxon>Eukaryota</taxon>
        <taxon>Metazoa</taxon>
        <taxon>Ecdysozoa</taxon>
        <taxon>Nematoda</taxon>
        <taxon>Chromadorea</taxon>
        <taxon>Rhabditida</taxon>
        <taxon>Rhabditina</taxon>
        <taxon>Rhabditomorpha</taxon>
        <taxon>Rhabditoidea</taxon>
        <taxon>Rhabditidae</taxon>
        <taxon>Peloderinae</taxon>
        <taxon>Caenorhabditis</taxon>
    </lineage>
</organism>
<dbReference type="AlphaFoldDB" id="A0A1I7UVX3"/>
<dbReference type="Proteomes" id="UP000095282">
    <property type="component" value="Unplaced"/>
</dbReference>
<accession>A0A1I7UVX3</accession>
<name>A0A1I7UVX3_9PELO</name>
<sequence length="82" mass="9581">MLVSKLTIVPNRIIEAIKLTIRKNRDWNRGKQELIGNGKSFTYDEHHLAVFGPNHHNILLLLAHRFLHFIHASYQGLQNKPF</sequence>
<dbReference type="WBParaSite" id="Csp11.Scaffold630.g19881.t1">
    <property type="protein sequence ID" value="Csp11.Scaffold630.g19881.t1"/>
    <property type="gene ID" value="Csp11.Scaffold630.g19881"/>
</dbReference>
<evidence type="ECO:0000313" key="2">
    <source>
        <dbReference type="WBParaSite" id="Csp11.Scaffold630.g19881.t1"/>
    </source>
</evidence>
<proteinExistence type="predicted"/>
<reference evidence="2" key="1">
    <citation type="submission" date="2016-11" db="UniProtKB">
        <authorList>
            <consortium name="WormBaseParasite"/>
        </authorList>
    </citation>
    <scope>IDENTIFICATION</scope>
</reference>
<keyword evidence="1" id="KW-1185">Reference proteome</keyword>
<evidence type="ECO:0000313" key="1">
    <source>
        <dbReference type="Proteomes" id="UP000095282"/>
    </source>
</evidence>